<gene>
    <name evidence="2" type="primary">wfgD</name>
    <name evidence="2" type="ORF">SLAVMIC_00578</name>
</gene>
<dbReference type="InterPro" id="IPR029044">
    <property type="entry name" value="Nucleotide-diphossugar_trans"/>
</dbReference>
<dbReference type="PANTHER" id="PTHR43630:SF2">
    <property type="entry name" value="GLYCOSYLTRANSFERASE"/>
    <property type="match status" value="1"/>
</dbReference>
<dbReference type="Gene3D" id="3.90.550.10">
    <property type="entry name" value="Spore Coat Polysaccharide Biosynthesis Protein SpsA, Chain A"/>
    <property type="match status" value="1"/>
</dbReference>
<dbReference type="PANTHER" id="PTHR43630">
    <property type="entry name" value="POLY-BETA-1,6-N-ACETYL-D-GLUCOSAMINE SYNTHASE"/>
    <property type="match status" value="1"/>
</dbReference>
<feature type="domain" description="Glycosyltransferase 2-like" evidence="1">
    <location>
        <begin position="8"/>
        <end position="153"/>
    </location>
</feature>
<evidence type="ECO:0000259" key="1">
    <source>
        <dbReference type="Pfam" id="PF00535"/>
    </source>
</evidence>
<keyword evidence="2" id="KW-0328">Glycosyltransferase</keyword>
<keyword evidence="2" id="KW-0808">Transferase</keyword>
<dbReference type="InterPro" id="IPR001173">
    <property type="entry name" value="Glyco_trans_2-like"/>
</dbReference>
<dbReference type="Pfam" id="PF00535">
    <property type="entry name" value="Glycos_transf_2"/>
    <property type="match status" value="1"/>
</dbReference>
<dbReference type="EC" id="2.4.1.305" evidence="2"/>
<sequence length="188" mass="21601">MKTPILGIVIPTKNESDNINTLLDSLLPQVPYNATVIISDNSDDDTIRKVISYRDDRIKIINGETPASARNKGAKELESDYILFLDANMELPKNLIRKSISSIRKNDLDLLTCKVGTKHKFRLIYFIKNLMMKLSRLSKPFVMDGYFLIRRETLELLGGFEDNFNCEGLSKKINPKKFKVLNKKVYKK</sequence>
<evidence type="ECO:0000313" key="2">
    <source>
        <dbReference type="EMBL" id="CAG7580850.1"/>
    </source>
</evidence>
<reference evidence="2" key="1">
    <citation type="submission" date="2021-06" db="EMBL/GenBank/DDBJ databases">
        <authorList>
            <person name="Gannon L."/>
            <person name="Redgwell R T."/>
            <person name="Michniewski S."/>
            <person name="Harrison D C."/>
            <person name="Millard A."/>
        </authorList>
    </citation>
    <scope>NUCLEOTIDE SEQUENCE</scope>
</reference>
<proteinExistence type="predicted"/>
<dbReference type="EMBL" id="OU342829">
    <property type="protein sequence ID" value="CAG7580850.1"/>
    <property type="molecule type" value="Genomic_DNA"/>
</dbReference>
<dbReference type="GO" id="GO:0016757">
    <property type="term" value="F:glycosyltransferase activity"/>
    <property type="evidence" value="ECO:0007669"/>
    <property type="project" value="UniProtKB-KW"/>
</dbReference>
<name>A0A8D9CDA7_9VIRU</name>
<organism evidence="2">
    <name type="scientific">uncultured marine phage</name>
    <dbReference type="NCBI Taxonomy" id="707152"/>
    <lineage>
        <taxon>Viruses</taxon>
        <taxon>environmental samples</taxon>
    </lineage>
</organism>
<dbReference type="SUPFAM" id="SSF53448">
    <property type="entry name" value="Nucleotide-diphospho-sugar transferases"/>
    <property type="match status" value="1"/>
</dbReference>
<accession>A0A8D9CDA7</accession>
<protein>
    <submittedName>
        <fullName evidence="2">UDP-Glc:alpha-D-GlcNAc-diphosphoundecaprenol beta-1,3-glucosyltransferase WfgD</fullName>
        <ecNumber evidence="2">2.4.1.305</ecNumber>
    </submittedName>
</protein>